<dbReference type="RefSeq" id="WP_240811108.1">
    <property type="nucleotide sequence ID" value="NZ_BAAAIS010000003.1"/>
</dbReference>
<feature type="compositionally biased region" description="Basic and acidic residues" evidence="3">
    <location>
        <begin position="32"/>
        <end position="47"/>
    </location>
</feature>
<protein>
    <submittedName>
        <fullName evidence="4">DUF881 domain-containing protein</fullName>
    </submittedName>
</protein>
<feature type="compositionally biased region" description="Low complexity" evidence="3">
    <location>
        <begin position="288"/>
        <end position="302"/>
    </location>
</feature>
<sequence length="310" mass="31993">MPEPSRETPHGETPYSPMSLLRALTSSPLDVDELRGTEEDSEADSHPDTPASRVVTLAIAILLGLAVAVAVTNLRADAVSEDSPRAALEQEVRDSREHAVGLEQRQEELQSEISALQEDVLQSSDSAAAARLSTYETATASTALSGPGVVLQVEDSAPLPASPGVAEGTVNRATDEDLQIAVNGLWAAGAEAIAVNGQRISASSAIRTAGSAVLVDLRPISPPYRIVALGDGAAIEQAVQGEATGEYLSEISSRFGIVLSWETSEDLSVPARAPAALREASSTPPGEAGADASPTDPDTDPGATDKETTP</sequence>
<dbReference type="EMBL" id="JBHUFL010000003">
    <property type="protein sequence ID" value="MFD1835755.1"/>
    <property type="molecule type" value="Genomic_DNA"/>
</dbReference>
<feature type="coiled-coil region" evidence="2">
    <location>
        <begin position="85"/>
        <end position="119"/>
    </location>
</feature>
<dbReference type="Gene3D" id="3.30.70.1880">
    <property type="entry name" value="Protein of unknown function DUF881"/>
    <property type="match status" value="1"/>
</dbReference>
<feature type="region of interest" description="Disordered" evidence="3">
    <location>
        <begin position="269"/>
        <end position="310"/>
    </location>
</feature>
<comment type="similarity">
    <text evidence="1">Belongs to the UPF0749 family.</text>
</comment>
<comment type="caution">
    <text evidence="4">The sequence shown here is derived from an EMBL/GenBank/DDBJ whole genome shotgun (WGS) entry which is preliminary data.</text>
</comment>
<dbReference type="Pfam" id="PF05949">
    <property type="entry name" value="DUF881"/>
    <property type="match status" value="1"/>
</dbReference>
<feature type="compositionally biased region" description="Basic and acidic residues" evidence="3">
    <location>
        <begin position="1"/>
        <end position="10"/>
    </location>
</feature>
<evidence type="ECO:0000313" key="5">
    <source>
        <dbReference type="Proteomes" id="UP001597280"/>
    </source>
</evidence>
<proteinExistence type="inferred from homology"/>
<evidence type="ECO:0000256" key="3">
    <source>
        <dbReference type="SAM" id="MobiDB-lite"/>
    </source>
</evidence>
<name>A0ABW4Q0C0_9MICO</name>
<keyword evidence="2" id="KW-0175">Coiled coil</keyword>
<gene>
    <name evidence="4" type="ORF">ACFSDA_11820</name>
</gene>
<accession>A0ABW4Q0C0</accession>
<dbReference type="PANTHER" id="PTHR37313">
    <property type="entry name" value="UPF0749 PROTEIN RV1825"/>
    <property type="match status" value="1"/>
</dbReference>
<evidence type="ECO:0000313" key="4">
    <source>
        <dbReference type="EMBL" id="MFD1835755.1"/>
    </source>
</evidence>
<dbReference type="Proteomes" id="UP001597280">
    <property type="component" value="Unassembled WGS sequence"/>
</dbReference>
<feature type="region of interest" description="Disordered" evidence="3">
    <location>
        <begin position="1"/>
        <end position="49"/>
    </location>
</feature>
<evidence type="ECO:0000256" key="1">
    <source>
        <dbReference type="ARBA" id="ARBA00009108"/>
    </source>
</evidence>
<dbReference type="PANTHER" id="PTHR37313:SF1">
    <property type="entry name" value="UPF0749 PROTEIN RV1823"/>
    <property type="match status" value="1"/>
</dbReference>
<organism evidence="4 5">
    <name type="scientific">Brachybacterium rhamnosum</name>
    <dbReference type="NCBI Taxonomy" id="173361"/>
    <lineage>
        <taxon>Bacteria</taxon>
        <taxon>Bacillati</taxon>
        <taxon>Actinomycetota</taxon>
        <taxon>Actinomycetes</taxon>
        <taxon>Micrococcales</taxon>
        <taxon>Dermabacteraceae</taxon>
        <taxon>Brachybacterium</taxon>
    </lineage>
</organism>
<evidence type="ECO:0000256" key="2">
    <source>
        <dbReference type="SAM" id="Coils"/>
    </source>
</evidence>
<dbReference type="InterPro" id="IPR010273">
    <property type="entry name" value="DUF881"/>
</dbReference>
<keyword evidence="5" id="KW-1185">Reference proteome</keyword>
<reference evidence="5" key="1">
    <citation type="journal article" date="2019" name="Int. J. Syst. Evol. Microbiol.">
        <title>The Global Catalogue of Microorganisms (GCM) 10K type strain sequencing project: providing services to taxonomists for standard genome sequencing and annotation.</title>
        <authorList>
            <consortium name="The Broad Institute Genomics Platform"/>
            <consortium name="The Broad Institute Genome Sequencing Center for Infectious Disease"/>
            <person name="Wu L."/>
            <person name="Ma J."/>
        </authorList>
    </citation>
    <scope>NUCLEOTIDE SEQUENCE [LARGE SCALE GENOMIC DNA]</scope>
    <source>
        <strain evidence="5">JCM 11650</strain>
    </source>
</reference>